<comment type="function">
    <text evidence="10">Catalyzes the decarboxylation of S-adenosylmethionine to S-adenosylmethioninamine (dcAdoMet), the propylamine donor required for the synthesis of the polyamines spermine and spermidine from the diamine putrescine.</text>
</comment>
<sequence length="119" mass="12888">MQTKQILGQHALLDLHGCDVSVLGNVDNVQALLLRAAESAQATVLFHHFHHFGGESGVTGVLLLAESHISIHTWTEHAFAAADVFLCGERVNLQAACQVLVQGLNAQQFDLKIQNRGLL</sequence>
<keyword evidence="4 10" id="KW-0745">Spermidine biosynthesis</keyword>
<dbReference type="PANTHER" id="PTHR33866">
    <property type="entry name" value="S-ADENOSYLMETHIONINE DECARBOXYLASE PROENZYME"/>
    <property type="match status" value="1"/>
</dbReference>
<keyword evidence="7 10" id="KW-0456">Lyase</keyword>
<dbReference type="InterPro" id="IPR016067">
    <property type="entry name" value="S-AdoMet_deCO2ase_core"/>
</dbReference>
<evidence type="ECO:0000256" key="10">
    <source>
        <dbReference type="HAMAP-Rule" id="MF_00464"/>
    </source>
</evidence>
<comment type="similarity">
    <text evidence="10">Belongs to the prokaryotic AdoMetDC family. Type 1 subfamily.</text>
</comment>
<reference evidence="11 12" key="1">
    <citation type="submission" date="2018-06" db="EMBL/GenBank/DDBJ databases">
        <authorList>
            <consortium name="Pathogen Informatics"/>
            <person name="Doyle S."/>
        </authorList>
    </citation>
    <scope>NUCLEOTIDE SEQUENCE [LARGE SCALE GENOMIC DNA]</scope>
    <source>
        <strain evidence="11 12">NCTC10283</strain>
    </source>
</reference>
<dbReference type="PANTHER" id="PTHR33866:SF2">
    <property type="entry name" value="S-ADENOSYLMETHIONINE DECARBOXYLASE PROENZYME"/>
    <property type="match status" value="1"/>
</dbReference>
<dbReference type="NCBIfam" id="TIGR03330">
    <property type="entry name" value="SAM_DCase_Bsu"/>
    <property type="match status" value="1"/>
</dbReference>
<dbReference type="Gene3D" id="3.30.160.750">
    <property type="match status" value="1"/>
</dbReference>
<keyword evidence="1 10" id="KW-0949">S-adenosyl-L-methionine</keyword>
<organism evidence="11 12">
    <name type="scientific">Alysiella crassa</name>
    <dbReference type="NCBI Taxonomy" id="153491"/>
    <lineage>
        <taxon>Bacteria</taxon>
        <taxon>Pseudomonadati</taxon>
        <taxon>Pseudomonadota</taxon>
        <taxon>Betaproteobacteria</taxon>
        <taxon>Neisseriales</taxon>
        <taxon>Neisseriaceae</taxon>
        <taxon>Alysiella</taxon>
    </lineage>
</organism>
<dbReference type="AlphaFoldDB" id="A0A376BKA1"/>
<feature type="active site" description="Proton acceptor; for processing activity" evidence="10">
    <location>
        <position position="72"/>
    </location>
</feature>
<proteinExistence type="inferred from homology"/>
<dbReference type="InterPro" id="IPR042286">
    <property type="entry name" value="AdoMetDC_C"/>
</dbReference>
<protein>
    <recommendedName>
        <fullName evidence="10">S-adenosylmethionine decarboxylase proenzyme</fullName>
        <shortName evidence="10">AdoMetDC</shortName>
        <shortName evidence="10">SAMDC</shortName>
        <ecNumber evidence="10">4.1.1.50</ecNumber>
    </recommendedName>
    <component>
        <recommendedName>
            <fullName evidence="10">S-adenosylmethionine decarboxylase beta chain</fullName>
        </recommendedName>
    </component>
    <component>
        <recommendedName>
            <fullName evidence="10">S-adenosylmethionine decarboxylase alpha chain</fullName>
        </recommendedName>
    </component>
</protein>
<keyword evidence="12" id="KW-1185">Reference proteome</keyword>
<dbReference type="GO" id="GO:0004014">
    <property type="term" value="F:adenosylmethionine decarboxylase activity"/>
    <property type="evidence" value="ECO:0007669"/>
    <property type="project" value="UniProtKB-UniRule"/>
</dbReference>
<evidence type="ECO:0000256" key="7">
    <source>
        <dbReference type="ARBA" id="ARBA00023239"/>
    </source>
</evidence>
<keyword evidence="3 10" id="KW-0068">Autocatalytic cleavage</keyword>
<evidence type="ECO:0000256" key="9">
    <source>
        <dbReference type="ARBA" id="ARBA00023317"/>
    </source>
</evidence>
<dbReference type="RefSeq" id="WP_034294825.1">
    <property type="nucleotide sequence ID" value="NZ_CP091519.2"/>
</dbReference>
<feature type="modified residue" description="Pyruvic acid (Ser); by autocatalysis" evidence="10">
    <location>
        <position position="67"/>
    </location>
</feature>
<keyword evidence="6 10" id="KW-0865">Zymogen</keyword>
<keyword evidence="8 10" id="KW-0704">Schiff base</keyword>
<dbReference type="Proteomes" id="UP000254209">
    <property type="component" value="Unassembled WGS sequence"/>
</dbReference>
<evidence type="ECO:0000256" key="8">
    <source>
        <dbReference type="ARBA" id="ARBA00023270"/>
    </source>
</evidence>
<dbReference type="Pfam" id="PF02675">
    <property type="entry name" value="AdoMet_dc"/>
    <property type="match status" value="1"/>
</dbReference>
<dbReference type="EC" id="4.1.1.50" evidence="10"/>
<gene>
    <name evidence="10 11" type="primary">speH</name>
    <name evidence="11" type="ORF">NCTC10283_00211</name>
</gene>
<dbReference type="InterPro" id="IPR017716">
    <property type="entry name" value="S-AdoMet_deCOase_pro-enz"/>
</dbReference>
<dbReference type="Gene3D" id="3.30.360.110">
    <property type="entry name" value="S-adenosylmethionine decarboxylase domain"/>
    <property type="match status" value="1"/>
</dbReference>
<evidence type="ECO:0000313" key="11">
    <source>
        <dbReference type="EMBL" id="SSY70141.1"/>
    </source>
</evidence>
<dbReference type="OrthoDB" id="9793120at2"/>
<keyword evidence="2 10" id="KW-0210">Decarboxylase</keyword>
<evidence type="ECO:0000256" key="3">
    <source>
        <dbReference type="ARBA" id="ARBA00022813"/>
    </source>
</evidence>
<dbReference type="InterPro" id="IPR003826">
    <property type="entry name" value="AdoMetDC_fam_prok"/>
</dbReference>
<feature type="active site" description="Schiff-base intermediate with substrate; via pyruvic acid" evidence="10">
    <location>
        <position position="67"/>
    </location>
</feature>
<comment type="catalytic activity">
    <reaction evidence="10">
        <text>S-adenosyl-L-methionine + H(+) = S-adenosyl 3-(methylsulfanyl)propylamine + CO2</text>
        <dbReference type="Rhea" id="RHEA:15981"/>
        <dbReference type="ChEBI" id="CHEBI:15378"/>
        <dbReference type="ChEBI" id="CHEBI:16526"/>
        <dbReference type="ChEBI" id="CHEBI:57443"/>
        <dbReference type="ChEBI" id="CHEBI:59789"/>
        <dbReference type="EC" id="4.1.1.50"/>
    </reaction>
</comment>
<keyword evidence="9 10" id="KW-0670">Pyruvate</keyword>
<keyword evidence="5 10" id="KW-0620">Polyamine biosynthesis</keyword>
<evidence type="ECO:0000256" key="6">
    <source>
        <dbReference type="ARBA" id="ARBA00023145"/>
    </source>
</evidence>
<comment type="pathway">
    <text evidence="10">Amine and polyamine biosynthesis; S-adenosylmethioninamine biosynthesis; S-adenosylmethioninamine from S-adenosyl-L-methionine: step 1/1.</text>
</comment>
<comment type="subunit">
    <text evidence="10">Heterotetramer of two alpha and two beta chains arranged as a dimer of alpha/beta heterodimers.</text>
</comment>
<dbReference type="STRING" id="1120980.GCA_000745955_02167"/>
<dbReference type="GO" id="GO:0008295">
    <property type="term" value="P:spermidine biosynthetic process"/>
    <property type="evidence" value="ECO:0007669"/>
    <property type="project" value="UniProtKB-UniRule"/>
</dbReference>
<evidence type="ECO:0000313" key="12">
    <source>
        <dbReference type="Proteomes" id="UP000254209"/>
    </source>
</evidence>
<comment type="cofactor">
    <cofactor evidence="10">
        <name>pyruvate</name>
        <dbReference type="ChEBI" id="CHEBI:15361"/>
    </cofactor>
    <text evidence="10">Binds 1 pyruvoyl group covalently per subunit.</text>
</comment>
<feature type="chain" id="PRO_5023251292" description="S-adenosylmethionine decarboxylase alpha chain" evidence="10">
    <location>
        <begin position="67"/>
        <end position="119"/>
    </location>
</feature>
<evidence type="ECO:0000256" key="5">
    <source>
        <dbReference type="ARBA" id="ARBA00023115"/>
    </source>
</evidence>
<dbReference type="UniPathway" id="UPA00331">
    <property type="reaction ID" value="UER00451"/>
</dbReference>
<evidence type="ECO:0000256" key="1">
    <source>
        <dbReference type="ARBA" id="ARBA00022691"/>
    </source>
</evidence>
<dbReference type="SUPFAM" id="SSF56276">
    <property type="entry name" value="S-adenosylmethionine decarboxylase"/>
    <property type="match status" value="1"/>
</dbReference>
<name>A0A376BKA1_9NEIS</name>
<dbReference type="GO" id="GO:0005829">
    <property type="term" value="C:cytosol"/>
    <property type="evidence" value="ECO:0007669"/>
    <property type="project" value="TreeGrafter"/>
</dbReference>
<feature type="chain" id="PRO_5023251293" description="S-adenosylmethionine decarboxylase beta chain" evidence="10">
    <location>
        <begin position="1"/>
        <end position="66"/>
    </location>
</feature>
<dbReference type="HAMAP" id="MF_00464">
    <property type="entry name" value="AdoMetDC_1"/>
    <property type="match status" value="1"/>
</dbReference>
<evidence type="ECO:0000256" key="2">
    <source>
        <dbReference type="ARBA" id="ARBA00022793"/>
    </source>
</evidence>
<dbReference type="InterPro" id="IPR042284">
    <property type="entry name" value="AdoMetDC_N"/>
</dbReference>
<evidence type="ECO:0000256" key="4">
    <source>
        <dbReference type="ARBA" id="ARBA00023066"/>
    </source>
</evidence>
<feature type="active site" description="Proton donor; for catalytic activity" evidence="10">
    <location>
        <position position="87"/>
    </location>
</feature>
<dbReference type="EMBL" id="UFSO01000002">
    <property type="protein sequence ID" value="SSY70141.1"/>
    <property type="molecule type" value="Genomic_DNA"/>
</dbReference>
<feature type="site" description="Cleavage (non-hydrolytic); by autolysis" evidence="10">
    <location>
        <begin position="66"/>
        <end position="67"/>
    </location>
</feature>
<accession>A0A376BKA1</accession>
<comment type="PTM">
    <text evidence="10">Is synthesized initially as an inactive proenzyme. Formation of the active enzyme involves a self-maturation process in which the active site pyruvoyl group is generated from an internal serine residue via an autocatalytic post-translational modification. Two non-identical subunits are generated from the proenzyme in this reaction, and the pyruvate is formed at the N-terminus of the alpha chain, which is derived from the carboxyl end of the proenzyme. The post-translation cleavage follows an unusual pathway, termed non-hydrolytic serinolysis, in which the side chain hydroxyl group of the serine supplies its oxygen atom to form the C-terminus of the beta chain, while the remainder of the serine residue undergoes an oxidative deamination to produce ammonia and the pyruvoyl group blocking the N-terminus of the alpha chain.</text>
</comment>